<dbReference type="GO" id="GO:0016787">
    <property type="term" value="F:hydrolase activity"/>
    <property type="evidence" value="ECO:0007669"/>
    <property type="project" value="UniProtKB-KW"/>
</dbReference>
<gene>
    <name evidence="4" type="ORF">GCM10009663_73610</name>
</gene>
<evidence type="ECO:0000256" key="2">
    <source>
        <dbReference type="SAM" id="Phobius"/>
    </source>
</evidence>
<keyword evidence="2" id="KW-0812">Transmembrane</keyword>
<keyword evidence="5" id="KW-1185">Reference proteome</keyword>
<proteinExistence type="predicted"/>
<keyword evidence="2" id="KW-1133">Transmembrane helix</keyword>
<dbReference type="Proteomes" id="UP001499987">
    <property type="component" value="Unassembled WGS sequence"/>
</dbReference>
<reference evidence="4 5" key="1">
    <citation type="journal article" date="2019" name="Int. J. Syst. Evol. Microbiol.">
        <title>The Global Catalogue of Microorganisms (GCM) 10K type strain sequencing project: providing services to taxonomists for standard genome sequencing and annotation.</title>
        <authorList>
            <consortium name="The Broad Institute Genomics Platform"/>
            <consortium name="The Broad Institute Genome Sequencing Center for Infectious Disease"/>
            <person name="Wu L."/>
            <person name="Ma J."/>
        </authorList>
    </citation>
    <scope>NUCLEOTIDE SEQUENCE [LARGE SCALE GENOMIC DNA]</scope>
    <source>
        <strain evidence="4 5">JCM 13002</strain>
    </source>
</reference>
<comment type="caution">
    <text evidence="4">The sequence shown here is derived from an EMBL/GenBank/DDBJ whole genome shotgun (WGS) entry which is preliminary data.</text>
</comment>
<accession>A0ABN1U669</accession>
<evidence type="ECO:0000313" key="5">
    <source>
        <dbReference type="Proteomes" id="UP001499987"/>
    </source>
</evidence>
<name>A0ABN1U669_9ACTN</name>
<evidence type="ECO:0000259" key="3">
    <source>
        <dbReference type="Pfam" id="PF00144"/>
    </source>
</evidence>
<dbReference type="PANTHER" id="PTHR46825">
    <property type="entry name" value="D-ALANYL-D-ALANINE-CARBOXYPEPTIDASE/ENDOPEPTIDASE AMPH"/>
    <property type="match status" value="1"/>
</dbReference>
<dbReference type="InterPro" id="IPR001466">
    <property type="entry name" value="Beta-lactam-related"/>
</dbReference>
<evidence type="ECO:0000313" key="4">
    <source>
        <dbReference type="EMBL" id="GAA1123794.1"/>
    </source>
</evidence>
<feature type="domain" description="Beta-lactamase-related" evidence="3">
    <location>
        <begin position="65"/>
        <end position="381"/>
    </location>
</feature>
<dbReference type="Pfam" id="PF00144">
    <property type="entry name" value="Beta-lactamase"/>
    <property type="match status" value="1"/>
</dbReference>
<evidence type="ECO:0000256" key="1">
    <source>
        <dbReference type="SAM" id="MobiDB-lite"/>
    </source>
</evidence>
<dbReference type="InterPro" id="IPR012338">
    <property type="entry name" value="Beta-lactam/transpept-like"/>
</dbReference>
<dbReference type="EMBL" id="BAAALD010000141">
    <property type="protein sequence ID" value="GAA1123794.1"/>
    <property type="molecule type" value="Genomic_DNA"/>
</dbReference>
<organism evidence="4 5">
    <name type="scientific">Kitasatospora arboriphila</name>
    <dbReference type="NCBI Taxonomy" id="258052"/>
    <lineage>
        <taxon>Bacteria</taxon>
        <taxon>Bacillati</taxon>
        <taxon>Actinomycetota</taxon>
        <taxon>Actinomycetes</taxon>
        <taxon>Kitasatosporales</taxon>
        <taxon>Streptomycetaceae</taxon>
        <taxon>Kitasatospora</taxon>
    </lineage>
</organism>
<dbReference type="InterPro" id="IPR050491">
    <property type="entry name" value="AmpC-like"/>
</dbReference>
<feature type="transmembrane region" description="Helical" evidence="2">
    <location>
        <begin position="27"/>
        <end position="48"/>
    </location>
</feature>
<keyword evidence="4" id="KW-0378">Hydrolase</keyword>
<sequence length="411" mass="44406">MVRRPGTLDVNGDGHHKQGRSMRARTGAAALWVGMCVVAVSGFLPATAAAERMPAPPPAGLTEGIEQAVADGFPGVVAYARRGERESRTAAGLADTASGERARPHQRFRIASNTKSFVSTVLLQLEGEGRLSLDDSVEKWLPGVVRGNGNDGRAITVRQLLNHTSGIYDPTTEAEFFAPYLERHDWGYVYTPRQVIARAVRHEPLFAPGDRWEYSNTNYLLAGLVIEAVTRHSAPDEIRRRILAPLGLKDTSFPLTDPTIHGPHLHGYDLQGQDVTRFSPSYDWTAGAMISTVDDLARFHRALFTGKLLRPAQQRELLTTVQFPEMRAAYGLGVQHLDLPCGSGPDAKPVSVWATDGGGPGFTSISLTTVDGERQLVLAVNVFDLGADLKGEQGVPRSTGLVEAQAAALCD</sequence>
<dbReference type="PANTHER" id="PTHR46825:SF7">
    <property type="entry name" value="D-ALANYL-D-ALANINE CARBOXYPEPTIDASE"/>
    <property type="match status" value="1"/>
</dbReference>
<dbReference type="Gene3D" id="3.40.710.10">
    <property type="entry name" value="DD-peptidase/beta-lactamase superfamily"/>
    <property type="match status" value="1"/>
</dbReference>
<keyword evidence="2" id="KW-0472">Membrane</keyword>
<dbReference type="SUPFAM" id="SSF56601">
    <property type="entry name" value="beta-lactamase/transpeptidase-like"/>
    <property type="match status" value="1"/>
</dbReference>
<protein>
    <submittedName>
        <fullName evidence="4">Serine hydrolase domain-containing protein</fullName>
    </submittedName>
</protein>
<feature type="region of interest" description="Disordered" evidence="1">
    <location>
        <begin position="1"/>
        <end position="21"/>
    </location>
</feature>